<organism evidence="3 4">
    <name type="scientific">Blautia producta</name>
    <dbReference type="NCBI Taxonomy" id="33035"/>
    <lineage>
        <taxon>Bacteria</taxon>
        <taxon>Bacillati</taxon>
        <taxon>Bacillota</taxon>
        <taxon>Clostridia</taxon>
        <taxon>Lachnospirales</taxon>
        <taxon>Lachnospiraceae</taxon>
        <taxon>Blautia</taxon>
    </lineage>
</organism>
<dbReference type="AlphaFoldDB" id="A0A4P6LXL0"/>
<reference evidence="3 4" key="1">
    <citation type="submission" date="2019-01" db="EMBL/GenBank/DDBJ databases">
        <title>PMF-metabolizing Aryl O-demethylase.</title>
        <authorList>
            <person name="Kim M."/>
        </authorList>
    </citation>
    <scope>NUCLEOTIDE SEQUENCE [LARGE SCALE GENOMIC DNA]</scope>
    <source>
        <strain evidence="3 4">PMF1</strain>
    </source>
</reference>
<evidence type="ECO:0000313" key="4">
    <source>
        <dbReference type="Proteomes" id="UP000289794"/>
    </source>
</evidence>
<dbReference type="KEGG" id="bpro:PMF13cell1_02897"/>
<dbReference type="Pfam" id="PF01571">
    <property type="entry name" value="GCV_T"/>
    <property type="match status" value="1"/>
</dbReference>
<sequence length="471" mass="53100">MNESIKADFSNSQMDESGVLSIGASSQLNPAFEGATLLFQQAPGMLVPFQYGGVERESVCYRDTAWIGTALMTSPIYDIYGPDAAKFLQSVTINKYEKMNMHGLRHAVMCNDKGQILTDGVVIKVGENRFRTYWLNPVISYYVSVSEMDVHGEDMTGKEYFIQVAGEKSLEILENAFGRDLHDIKFAKHRPEMMGDKKVEVVRLGMSGNLAYELHGPMEDYAEVYGKVWSSGEKYGAKKQGMMTYSLFNHTEAGFPNINLHYPLPWFESDEGLANYLYADPMAAAFNISRTLLGSVGDDLQSRFVTPYDVGWGFLVKFDHEFRGREALEKLAENPPRTVVTLEWNPDDVGKVFAEQFKSNGKCEDISRPTEQNAPENSFLGQFFYRADKVMTGEKEIGISSGRIISYSYHSMISLGFIAPEYAKEGTELTLLWGTPGTVQMPVRVKVSRFPYNKDMVRNEDKNVEDIPHLR</sequence>
<dbReference type="PIRSF" id="PIRSF006487">
    <property type="entry name" value="GcvT"/>
    <property type="match status" value="1"/>
</dbReference>
<evidence type="ECO:0000259" key="2">
    <source>
        <dbReference type="Pfam" id="PF01571"/>
    </source>
</evidence>
<evidence type="ECO:0000313" key="3">
    <source>
        <dbReference type="EMBL" id="QBE97341.1"/>
    </source>
</evidence>
<dbReference type="Gene3D" id="3.30.1360.120">
    <property type="entry name" value="Probable tRNA modification gtpase trme, domain 1"/>
    <property type="match status" value="1"/>
</dbReference>
<dbReference type="InterPro" id="IPR028896">
    <property type="entry name" value="GcvT/YgfZ/DmdA"/>
</dbReference>
<dbReference type="InterPro" id="IPR006222">
    <property type="entry name" value="GCVT_N"/>
</dbReference>
<dbReference type="SUPFAM" id="SSF103025">
    <property type="entry name" value="Folate-binding domain"/>
    <property type="match status" value="1"/>
</dbReference>
<dbReference type="EC" id="1.5.3.1" evidence="3"/>
<proteinExistence type="predicted"/>
<keyword evidence="3" id="KW-0560">Oxidoreductase</keyword>
<dbReference type="EMBL" id="CP035945">
    <property type="protein sequence ID" value="QBE97341.1"/>
    <property type="molecule type" value="Genomic_DNA"/>
</dbReference>
<dbReference type="GO" id="GO:0008115">
    <property type="term" value="F:sarcosine oxidase activity"/>
    <property type="evidence" value="ECO:0007669"/>
    <property type="project" value="UniProtKB-EC"/>
</dbReference>
<accession>A0A4P6LXL0</accession>
<evidence type="ECO:0000256" key="1">
    <source>
        <dbReference type="PIRSR" id="PIRSR006487-1"/>
    </source>
</evidence>
<dbReference type="PANTHER" id="PTHR43757">
    <property type="entry name" value="AMINOMETHYLTRANSFERASE"/>
    <property type="match status" value="1"/>
</dbReference>
<gene>
    <name evidence="3" type="primary">soxA</name>
    <name evidence="3" type="ORF">PMF13cell1_02897</name>
</gene>
<dbReference type="InterPro" id="IPR027266">
    <property type="entry name" value="TrmE/GcvT-like"/>
</dbReference>
<protein>
    <submittedName>
        <fullName evidence="3">Sarcosine oxidase subunit alpha</fullName>
        <ecNumber evidence="3">1.5.3.1</ecNumber>
    </submittedName>
</protein>
<feature type="domain" description="GCVT N-terminal" evidence="2">
    <location>
        <begin position="44"/>
        <end position="247"/>
    </location>
</feature>
<dbReference type="Proteomes" id="UP000289794">
    <property type="component" value="Chromosome"/>
</dbReference>
<dbReference type="RefSeq" id="WP_243125909.1">
    <property type="nucleotide sequence ID" value="NZ_CP035945.1"/>
</dbReference>
<name>A0A4P6LXL0_9FIRM</name>
<feature type="binding site" evidence="1">
    <location>
        <position position="213"/>
    </location>
    <ligand>
        <name>substrate</name>
    </ligand>
</feature>
<dbReference type="PANTHER" id="PTHR43757:SF2">
    <property type="entry name" value="AMINOMETHYLTRANSFERASE, MITOCHONDRIAL"/>
    <property type="match status" value="1"/>
</dbReference>